<evidence type="ECO:0000313" key="6">
    <source>
        <dbReference type="Proteomes" id="UP000240418"/>
    </source>
</evidence>
<dbReference type="PANTHER" id="PTHR33376:SF15">
    <property type="entry name" value="BLL6794 PROTEIN"/>
    <property type="match status" value="1"/>
</dbReference>
<comment type="caution">
    <text evidence="5">The sequence shown here is derived from an EMBL/GenBank/DDBJ whole genome shotgun (WGS) entry which is preliminary data.</text>
</comment>
<evidence type="ECO:0000313" key="5">
    <source>
        <dbReference type="EMBL" id="PSL18702.1"/>
    </source>
</evidence>
<dbReference type="InterPro" id="IPR018389">
    <property type="entry name" value="DctP_fam"/>
</dbReference>
<proteinExistence type="predicted"/>
<dbReference type="EMBL" id="PYGJ01000009">
    <property type="protein sequence ID" value="PSL18702.1"/>
    <property type="molecule type" value="Genomic_DNA"/>
</dbReference>
<dbReference type="Proteomes" id="UP000240418">
    <property type="component" value="Unassembled WGS sequence"/>
</dbReference>
<keyword evidence="4" id="KW-1133">Transmembrane helix</keyword>
<dbReference type="CDD" id="cd13665">
    <property type="entry name" value="PBP2_TRAP_Dctp3_4"/>
    <property type="match status" value="1"/>
</dbReference>
<dbReference type="NCBIfam" id="NF037995">
    <property type="entry name" value="TRAP_S1"/>
    <property type="match status" value="1"/>
</dbReference>
<sequence length="388" mass="42660">MKDPRPNWVGNKLQLPNRVFCIIMHTIHRFGTIVPWVFWEEFMTTRRTVFNLIGGVAAAALTTGAVMAQDVTLRMHQFLPPQANVPKLILDVWADAVEKDSGGQIKVERYPSMQLGGKPPELMDQAIDGVADIVWTVVGYTPGRFPSTEVFELPFMVGDARAASYAYWKMFDKNMKDTEFKNVHILGTWVHGPGMFHTNKAVATPDDLKGMKIRGGSRLVNELLTLTGASPVGMPVPAVPEGLSKGVIDGTTIPWEVTAALKVPELVDNHTEFEGNALYTLTFVLAMNKPRYDALSDEMKAAIDKNSGLEFSVFAGGTQADADGPARELAVKRGNNIITVSEADAAVWQETVQPIYDTWIADMDKRGLDGQAMIDEAKALMDEYTATN</sequence>
<evidence type="ECO:0000256" key="1">
    <source>
        <dbReference type="ARBA" id="ARBA00004418"/>
    </source>
</evidence>
<name>A0A2P8FAL6_9RHOB</name>
<organism evidence="5 6">
    <name type="scientific">Shimia abyssi</name>
    <dbReference type="NCBI Taxonomy" id="1662395"/>
    <lineage>
        <taxon>Bacteria</taxon>
        <taxon>Pseudomonadati</taxon>
        <taxon>Pseudomonadota</taxon>
        <taxon>Alphaproteobacteria</taxon>
        <taxon>Rhodobacterales</taxon>
        <taxon>Roseobacteraceae</taxon>
    </lineage>
</organism>
<dbReference type="Gene3D" id="3.40.190.170">
    <property type="entry name" value="Bacterial extracellular solute-binding protein, family 7"/>
    <property type="match status" value="1"/>
</dbReference>
<evidence type="ECO:0000256" key="2">
    <source>
        <dbReference type="ARBA" id="ARBA00022729"/>
    </source>
</evidence>
<evidence type="ECO:0000256" key="4">
    <source>
        <dbReference type="SAM" id="Phobius"/>
    </source>
</evidence>
<dbReference type="GO" id="GO:0055085">
    <property type="term" value="P:transmembrane transport"/>
    <property type="evidence" value="ECO:0007669"/>
    <property type="project" value="InterPro"/>
</dbReference>
<keyword evidence="6" id="KW-1185">Reference proteome</keyword>
<comment type="subcellular location">
    <subcellularLocation>
        <location evidence="1">Periplasm</location>
    </subcellularLocation>
</comment>
<dbReference type="AlphaFoldDB" id="A0A2P8FAL6"/>
<keyword evidence="2" id="KW-0732">Signal</keyword>
<feature type="transmembrane region" description="Helical" evidence="4">
    <location>
        <begin position="20"/>
        <end position="38"/>
    </location>
</feature>
<dbReference type="Pfam" id="PF03480">
    <property type="entry name" value="DctP"/>
    <property type="match status" value="1"/>
</dbReference>
<keyword evidence="3" id="KW-0574">Periplasm</keyword>
<reference evidence="5 6" key="1">
    <citation type="submission" date="2018-03" db="EMBL/GenBank/DDBJ databases">
        <title>Genomic Encyclopedia of Archaeal and Bacterial Type Strains, Phase II (KMG-II): from individual species to whole genera.</title>
        <authorList>
            <person name="Goeker M."/>
        </authorList>
    </citation>
    <scope>NUCLEOTIDE SEQUENCE [LARGE SCALE GENOMIC DNA]</scope>
    <source>
        <strain evidence="5 6">DSM 100673</strain>
    </source>
</reference>
<dbReference type="PANTHER" id="PTHR33376">
    <property type="match status" value="1"/>
</dbReference>
<accession>A0A2P8FAL6</accession>
<protein>
    <submittedName>
        <fullName evidence="5">TRAP-type C4-dicarboxylate transport system substrate-binding protein</fullName>
    </submittedName>
</protein>
<keyword evidence="4" id="KW-0472">Membrane</keyword>
<dbReference type="InterPro" id="IPR038404">
    <property type="entry name" value="TRAP_DctP_sf"/>
</dbReference>
<gene>
    <name evidence="5" type="ORF">CLV88_10987</name>
</gene>
<keyword evidence="4" id="KW-0812">Transmembrane</keyword>
<evidence type="ECO:0000256" key="3">
    <source>
        <dbReference type="ARBA" id="ARBA00022764"/>
    </source>
</evidence>
<dbReference type="GO" id="GO:0042597">
    <property type="term" value="C:periplasmic space"/>
    <property type="evidence" value="ECO:0007669"/>
    <property type="project" value="UniProtKB-SubCell"/>
</dbReference>
<feature type="transmembrane region" description="Helical" evidence="4">
    <location>
        <begin position="50"/>
        <end position="68"/>
    </location>
</feature>